<sequence length="332" mass="35845">MRGFGFRTFFASLAIVSVFAGVTQAQTTSAGNAPYPSKPIRIIVPYPAGGTTDVLARMIGNDLGVAWKTSVIVENKSGASGMIGNDLVAKAAPDGYTLLMGIATLLQGPHMFTSIPYDFKRDFIPLALVAKSSNVLVIPARFPANNFEEFVKVVKANPGKYSYGSYGAGTTAHIHGETLKSQAGLDMTHVPYKGGAPLMTDMLGGQLDAAFIDIGNVRSSLQSDKIKLIAVTGEERLKILPNVRTLTEMGFKDFEPYPFFALYLPKGTPQPIVDKLGKEVARIIHTPANMTKIEDLGVQPSGMIGEQFQKTVLRDYDIWGKVIKSGNIKLEQ</sequence>
<reference evidence="3" key="1">
    <citation type="submission" date="2020-02" db="EMBL/GenBank/DDBJ databases">
        <authorList>
            <person name="Chen W.-M."/>
        </authorList>
    </citation>
    <scope>NUCLEOTIDE SEQUENCE</scope>
    <source>
        <strain evidence="3">NBD-18</strain>
    </source>
</reference>
<dbReference type="PANTHER" id="PTHR42928:SF5">
    <property type="entry name" value="BLR1237 PROTEIN"/>
    <property type="match status" value="1"/>
</dbReference>
<protein>
    <submittedName>
        <fullName evidence="3">Tripartite tricarboxylate transporter substrate binding protein</fullName>
    </submittedName>
</protein>
<comment type="similarity">
    <text evidence="1">Belongs to the UPF0065 (bug) family.</text>
</comment>
<dbReference type="CDD" id="cd07012">
    <property type="entry name" value="PBP2_Bug_TTT"/>
    <property type="match status" value="1"/>
</dbReference>
<comment type="caution">
    <text evidence="3">The sequence shown here is derived from an EMBL/GenBank/DDBJ whole genome shotgun (WGS) entry which is preliminary data.</text>
</comment>
<organism evidence="3">
    <name type="scientific">Sheuella amnicola</name>
    <dbReference type="NCBI Taxonomy" id="2707330"/>
    <lineage>
        <taxon>Bacteria</taxon>
        <taxon>Pseudomonadati</taxon>
        <taxon>Pseudomonadota</taxon>
        <taxon>Betaproteobacteria</taxon>
        <taxon>Burkholderiales</taxon>
        <taxon>Alcaligenaceae</taxon>
        <taxon>Sheuella</taxon>
    </lineage>
</organism>
<dbReference type="EMBL" id="JAAGRN010000005">
    <property type="protein sequence ID" value="NDY83356.1"/>
    <property type="molecule type" value="Genomic_DNA"/>
</dbReference>
<name>A0A6B2QXH7_9BURK</name>
<dbReference type="Pfam" id="PF03401">
    <property type="entry name" value="TctC"/>
    <property type="match status" value="1"/>
</dbReference>
<dbReference type="RefSeq" id="WP_163654445.1">
    <property type="nucleotide sequence ID" value="NZ_JAAGRN010000005.1"/>
</dbReference>
<keyword evidence="2" id="KW-0732">Signal</keyword>
<accession>A0A6B2QXH7</accession>
<dbReference type="Gene3D" id="3.40.190.150">
    <property type="entry name" value="Bordetella uptake gene, domain 1"/>
    <property type="match status" value="1"/>
</dbReference>
<gene>
    <name evidence="3" type="ORF">G3I67_08950</name>
</gene>
<dbReference type="InterPro" id="IPR005064">
    <property type="entry name" value="BUG"/>
</dbReference>
<dbReference type="PANTHER" id="PTHR42928">
    <property type="entry name" value="TRICARBOXYLATE-BINDING PROTEIN"/>
    <property type="match status" value="1"/>
</dbReference>
<feature type="chain" id="PRO_5025616481" evidence="2">
    <location>
        <begin position="21"/>
        <end position="332"/>
    </location>
</feature>
<dbReference type="AlphaFoldDB" id="A0A6B2QXH7"/>
<proteinExistence type="inferred from homology"/>
<dbReference type="Gene3D" id="3.40.190.10">
    <property type="entry name" value="Periplasmic binding protein-like II"/>
    <property type="match status" value="1"/>
</dbReference>
<dbReference type="InterPro" id="IPR042100">
    <property type="entry name" value="Bug_dom1"/>
</dbReference>
<feature type="signal peptide" evidence="2">
    <location>
        <begin position="1"/>
        <end position="20"/>
    </location>
</feature>
<evidence type="ECO:0000256" key="2">
    <source>
        <dbReference type="SAM" id="SignalP"/>
    </source>
</evidence>
<dbReference type="SUPFAM" id="SSF53850">
    <property type="entry name" value="Periplasmic binding protein-like II"/>
    <property type="match status" value="1"/>
</dbReference>
<evidence type="ECO:0000256" key="1">
    <source>
        <dbReference type="ARBA" id="ARBA00006987"/>
    </source>
</evidence>
<dbReference type="PIRSF" id="PIRSF017082">
    <property type="entry name" value="YflP"/>
    <property type="match status" value="1"/>
</dbReference>
<evidence type="ECO:0000313" key="3">
    <source>
        <dbReference type="EMBL" id="NDY83356.1"/>
    </source>
</evidence>